<feature type="domain" description="Letm1 RBD" evidence="1">
    <location>
        <begin position="342"/>
        <end position="396"/>
    </location>
</feature>
<evidence type="ECO:0000313" key="3">
    <source>
        <dbReference type="Proteomes" id="UP000431264"/>
    </source>
</evidence>
<name>A0A6I4IT11_9FLAO</name>
<accession>A0A6I4IT11</accession>
<keyword evidence="3" id="KW-1185">Reference proteome</keyword>
<dbReference type="Pfam" id="PF07766">
    <property type="entry name" value="LETM1_RBD"/>
    <property type="match status" value="1"/>
</dbReference>
<proteinExistence type="predicted"/>
<evidence type="ECO:0000259" key="1">
    <source>
        <dbReference type="Pfam" id="PF07766"/>
    </source>
</evidence>
<reference evidence="3" key="1">
    <citation type="submission" date="2019-05" db="EMBL/GenBank/DDBJ databases">
        <title>Flavobacterium profundi sp. nov., isolated from a deep-sea seamount.</title>
        <authorList>
            <person name="Zhang D.-C."/>
        </authorList>
    </citation>
    <scope>NUCLEOTIDE SEQUENCE [LARGE SCALE GENOMIC DNA]</scope>
    <source>
        <strain evidence="3">TP390</strain>
    </source>
</reference>
<dbReference type="EMBL" id="WQLW01000009">
    <property type="protein sequence ID" value="MVO10007.1"/>
    <property type="molecule type" value="Genomic_DNA"/>
</dbReference>
<dbReference type="AlphaFoldDB" id="A0A6I4IT11"/>
<dbReference type="NCBIfam" id="NF040639">
    <property type="entry name" value="LETM1_rel_film"/>
    <property type="match status" value="1"/>
</dbReference>
<organism evidence="2 3">
    <name type="scientific">Flavobacterium profundi</name>
    <dbReference type="NCBI Taxonomy" id="1774945"/>
    <lineage>
        <taxon>Bacteria</taxon>
        <taxon>Pseudomonadati</taxon>
        <taxon>Bacteroidota</taxon>
        <taxon>Flavobacteriia</taxon>
        <taxon>Flavobacteriales</taxon>
        <taxon>Flavobacteriaceae</taxon>
        <taxon>Flavobacterium</taxon>
    </lineage>
</organism>
<comment type="caution">
    <text evidence="2">The sequence shown here is derived from an EMBL/GenBank/DDBJ whole genome shotgun (WGS) entry which is preliminary data.</text>
</comment>
<dbReference type="OrthoDB" id="1421172at2"/>
<dbReference type="GO" id="GO:0043022">
    <property type="term" value="F:ribosome binding"/>
    <property type="evidence" value="ECO:0007669"/>
    <property type="project" value="InterPro"/>
</dbReference>
<dbReference type="Proteomes" id="UP000431264">
    <property type="component" value="Unassembled WGS sequence"/>
</dbReference>
<protein>
    <recommendedName>
        <fullName evidence="1">Letm1 RBD domain-containing protein</fullName>
    </recommendedName>
</protein>
<evidence type="ECO:0000313" key="2">
    <source>
        <dbReference type="EMBL" id="MVO10007.1"/>
    </source>
</evidence>
<dbReference type="RefSeq" id="WP_140998374.1">
    <property type="nucleotide sequence ID" value="NZ_VDCZ01000009.1"/>
</dbReference>
<dbReference type="InterPro" id="IPR033122">
    <property type="entry name" value="LETM1-like_RBD"/>
</dbReference>
<gene>
    <name evidence="2" type="ORF">GOQ30_12620</name>
</gene>
<sequence>MINPSINGWIDKFFTENQSNFKAYFDYESFYQDLRNSGFIYGHPVSIILKKPIDLSGLSLDEITKIAFLNTLYATFCLKTNDTDTSVFLKSINSFYKSVQNENYTFLTKLLPTASKSSQLESIINDRIQTNQNIITKSFSHIVINAMLFVDVLGYANFINNPDFSDKYLKDFESSCMKVVSIAFKTKVNKSKYDELLVKLFENSLRYTKFQNIEELTLEEINFKRFESIIEKLYLLDVVEMAMWSDQKLEAKELDLLHVLVDKLNLKKVYLETSLLAIEHFITTYKDEISYFNFSNPVKHFYDQTNKTVTKLITRNKKRLIKEISESKELMVLLAKSTTKELDKDEKKKVKKQLLDICKTIPSLTIFLLPGGGILLPILVKYIPQLLPSAFNENLEED</sequence>